<protein>
    <submittedName>
        <fullName evidence="2">Uncharacterized protein</fullName>
    </submittedName>
</protein>
<reference evidence="2 3" key="1">
    <citation type="submission" date="2024-04" db="EMBL/GenBank/DDBJ databases">
        <authorList>
            <person name="Fracassetti M."/>
        </authorList>
    </citation>
    <scope>NUCLEOTIDE SEQUENCE [LARGE SCALE GENOMIC DNA]</scope>
</reference>
<evidence type="ECO:0000313" key="2">
    <source>
        <dbReference type="EMBL" id="CAL1414286.1"/>
    </source>
</evidence>
<gene>
    <name evidence="2" type="ORF">LTRI10_LOCUS53457</name>
</gene>
<sequence>MPARPSPATANPSPSPPPLCKTFAHPISREAHNDAKHLEVKLGKDALVSASSQMTWKEPKEYNRGKRYSESPNTHADPWHTSRYSSRRCQASYSFRSRRRQATRQLLLSRPNRSWEITAR</sequence>
<organism evidence="2 3">
    <name type="scientific">Linum trigynum</name>
    <dbReference type="NCBI Taxonomy" id="586398"/>
    <lineage>
        <taxon>Eukaryota</taxon>
        <taxon>Viridiplantae</taxon>
        <taxon>Streptophyta</taxon>
        <taxon>Embryophyta</taxon>
        <taxon>Tracheophyta</taxon>
        <taxon>Spermatophyta</taxon>
        <taxon>Magnoliopsida</taxon>
        <taxon>eudicotyledons</taxon>
        <taxon>Gunneridae</taxon>
        <taxon>Pentapetalae</taxon>
        <taxon>rosids</taxon>
        <taxon>fabids</taxon>
        <taxon>Malpighiales</taxon>
        <taxon>Linaceae</taxon>
        <taxon>Linum</taxon>
    </lineage>
</organism>
<feature type="compositionally biased region" description="Basic and acidic residues" evidence="1">
    <location>
        <begin position="58"/>
        <end position="69"/>
    </location>
</feature>
<dbReference type="AlphaFoldDB" id="A0AAV2GUY1"/>
<dbReference type="EMBL" id="OZ034822">
    <property type="protein sequence ID" value="CAL1414286.1"/>
    <property type="molecule type" value="Genomic_DNA"/>
</dbReference>
<evidence type="ECO:0000313" key="3">
    <source>
        <dbReference type="Proteomes" id="UP001497516"/>
    </source>
</evidence>
<feature type="region of interest" description="Disordered" evidence="1">
    <location>
        <begin position="1"/>
        <end position="20"/>
    </location>
</feature>
<accession>A0AAV2GUY1</accession>
<proteinExistence type="predicted"/>
<keyword evidence="3" id="KW-1185">Reference proteome</keyword>
<dbReference type="Proteomes" id="UP001497516">
    <property type="component" value="Chromosome 9"/>
</dbReference>
<feature type="compositionally biased region" description="Low complexity" evidence="1">
    <location>
        <begin position="1"/>
        <end position="12"/>
    </location>
</feature>
<evidence type="ECO:0000256" key="1">
    <source>
        <dbReference type="SAM" id="MobiDB-lite"/>
    </source>
</evidence>
<name>A0AAV2GUY1_9ROSI</name>
<feature type="region of interest" description="Disordered" evidence="1">
    <location>
        <begin position="58"/>
        <end position="83"/>
    </location>
</feature>